<dbReference type="GO" id="GO:0008061">
    <property type="term" value="F:chitin binding"/>
    <property type="evidence" value="ECO:0007669"/>
    <property type="project" value="UniProtKB-KW"/>
</dbReference>
<dbReference type="PANTHER" id="PTHR34997:SF1">
    <property type="entry name" value="PEPTIDOGLYCAN-BINDING LYSIN DOMAIN"/>
    <property type="match status" value="1"/>
</dbReference>
<feature type="region of interest" description="Disordered" evidence="3">
    <location>
        <begin position="59"/>
        <end position="78"/>
    </location>
</feature>
<evidence type="ECO:0000256" key="3">
    <source>
        <dbReference type="SAM" id="MobiDB-lite"/>
    </source>
</evidence>
<organism evidence="5 6">
    <name type="scientific">Aspergillus brasiliensis (strain CBS 101740 / IMI 381727 / IBT 21946)</name>
    <dbReference type="NCBI Taxonomy" id="767769"/>
    <lineage>
        <taxon>Eukaryota</taxon>
        <taxon>Fungi</taxon>
        <taxon>Dikarya</taxon>
        <taxon>Ascomycota</taxon>
        <taxon>Pezizomycotina</taxon>
        <taxon>Eurotiomycetes</taxon>
        <taxon>Eurotiomycetidae</taxon>
        <taxon>Eurotiales</taxon>
        <taxon>Aspergillaceae</taxon>
        <taxon>Aspergillus</taxon>
        <taxon>Aspergillus subgen. Circumdati</taxon>
    </lineage>
</organism>
<gene>
    <name evidence="5" type="ORF">ASPBRDRAFT_197866</name>
</gene>
<dbReference type="PANTHER" id="PTHR34997">
    <property type="entry name" value="AM15"/>
    <property type="match status" value="1"/>
</dbReference>
<keyword evidence="2" id="KW-0843">Virulence</keyword>
<sequence length="119" mass="12463">MGLTVQDLKSLNPGITYPDLAAGQDYCVLGTVSSSGPTASSSFLTTSTSTVSTVSKLSTTSSSSSSAAPYQPQPTGTAANCDQLYLVELGDSFEKIEAKFGISTSEFLNQNPSIKFRLY</sequence>
<dbReference type="InterPro" id="IPR018392">
    <property type="entry name" value="LysM"/>
</dbReference>
<dbReference type="InterPro" id="IPR036779">
    <property type="entry name" value="LysM_dom_sf"/>
</dbReference>
<dbReference type="OrthoDB" id="5985073at2759"/>
<dbReference type="VEuPathDB" id="FungiDB:ASPBRDRAFT_197866"/>
<feature type="domain" description="LysM" evidence="4">
    <location>
        <begin position="85"/>
        <end position="115"/>
    </location>
</feature>
<dbReference type="Proteomes" id="UP000184499">
    <property type="component" value="Unassembled WGS sequence"/>
</dbReference>
<protein>
    <recommendedName>
        <fullName evidence="4">LysM domain-containing protein</fullName>
    </recommendedName>
</protein>
<dbReference type="RefSeq" id="XP_067477416.1">
    <property type="nucleotide sequence ID" value="XM_067621144.1"/>
</dbReference>
<evidence type="ECO:0000256" key="2">
    <source>
        <dbReference type="ARBA" id="ARBA00023026"/>
    </source>
</evidence>
<evidence type="ECO:0000313" key="6">
    <source>
        <dbReference type="Proteomes" id="UP000184499"/>
    </source>
</evidence>
<accession>A0A1L9UES2</accession>
<dbReference type="GeneID" id="93573632"/>
<keyword evidence="1" id="KW-0147">Chitin-binding</keyword>
<feature type="domain" description="LysM" evidence="4">
    <location>
        <begin position="2"/>
        <end position="24"/>
    </location>
</feature>
<evidence type="ECO:0000313" key="5">
    <source>
        <dbReference type="EMBL" id="OJJ70167.1"/>
    </source>
</evidence>
<reference evidence="6" key="1">
    <citation type="journal article" date="2017" name="Genome Biol.">
        <title>Comparative genomics reveals high biological diversity and specific adaptations in the industrially and medically important fungal genus Aspergillus.</title>
        <authorList>
            <person name="de Vries R.P."/>
            <person name="Riley R."/>
            <person name="Wiebenga A."/>
            <person name="Aguilar-Osorio G."/>
            <person name="Amillis S."/>
            <person name="Uchima C.A."/>
            <person name="Anderluh G."/>
            <person name="Asadollahi M."/>
            <person name="Askin M."/>
            <person name="Barry K."/>
            <person name="Battaglia E."/>
            <person name="Bayram O."/>
            <person name="Benocci T."/>
            <person name="Braus-Stromeyer S.A."/>
            <person name="Caldana C."/>
            <person name="Canovas D."/>
            <person name="Cerqueira G.C."/>
            <person name="Chen F."/>
            <person name="Chen W."/>
            <person name="Choi C."/>
            <person name="Clum A."/>
            <person name="Dos Santos R.A."/>
            <person name="Damasio A.R."/>
            <person name="Diallinas G."/>
            <person name="Emri T."/>
            <person name="Fekete E."/>
            <person name="Flipphi M."/>
            <person name="Freyberg S."/>
            <person name="Gallo A."/>
            <person name="Gournas C."/>
            <person name="Habgood R."/>
            <person name="Hainaut M."/>
            <person name="Harispe M.L."/>
            <person name="Henrissat B."/>
            <person name="Hilden K.S."/>
            <person name="Hope R."/>
            <person name="Hossain A."/>
            <person name="Karabika E."/>
            <person name="Karaffa L."/>
            <person name="Karanyi Z."/>
            <person name="Krasevec N."/>
            <person name="Kuo A."/>
            <person name="Kusch H."/>
            <person name="LaButti K."/>
            <person name="Lagendijk E.L."/>
            <person name="Lapidus A."/>
            <person name="Levasseur A."/>
            <person name="Lindquist E."/>
            <person name="Lipzen A."/>
            <person name="Logrieco A.F."/>
            <person name="MacCabe A."/>
            <person name="Maekelae M.R."/>
            <person name="Malavazi I."/>
            <person name="Melin P."/>
            <person name="Meyer V."/>
            <person name="Mielnichuk N."/>
            <person name="Miskei M."/>
            <person name="Molnar A.P."/>
            <person name="Mule G."/>
            <person name="Ngan C.Y."/>
            <person name="Orejas M."/>
            <person name="Orosz E."/>
            <person name="Ouedraogo J.P."/>
            <person name="Overkamp K.M."/>
            <person name="Park H.-S."/>
            <person name="Perrone G."/>
            <person name="Piumi F."/>
            <person name="Punt P.J."/>
            <person name="Ram A.F."/>
            <person name="Ramon A."/>
            <person name="Rauscher S."/>
            <person name="Record E."/>
            <person name="Riano-Pachon D.M."/>
            <person name="Robert V."/>
            <person name="Roehrig J."/>
            <person name="Ruller R."/>
            <person name="Salamov A."/>
            <person name="Salih N.S."/>
            <person name="Samson R.A."/>
            <person name="Sandor E."/>
            <person name="Sanguinetti M."/>
            <person name="Schuetze T."/>
            <person name="Sepcic K."/>
            <person name="Shelest E."/>
            <person name="Sherlock G."/>
            <person name="Sophianopoulou V."/>
            <person name="Squina F.M."/>
            <person name="Sun H."/>
            <person name="Susca A."/>
            <person name="Todd R.B."/>
            <person name="Tsang A."/>
            <person name="Unkles S.E."/>
            <person name="van de Wiele N."/>
            <person name="van Rossen-Uffink D."/>
            <person name="Oliveira J.V."/>
            <person name="Vesth T.C."/>
            <person name="Visser J."/>
            <person name="Yu J.-H."/>
            <person name="Zhou M."/>
            <person name="Andersen M.R."/>
            <person name="Archer D.B."/>
            <person name="Baker S.E."/>
            <person name="Benoit I."/>
            <person name="Brakhage A.A."/>
            <person name="Braus G.H."/>
            <person name="Fischer R."/>
            <person name="Frisvad J.C."/>
            <person name="Goldman G.H."/>
            <person name="Houbraken J."/>
            <person name="Oakley B."/>
            <person name="Pocsi I."/>
            <person name="Scazzocchio C."/>
            <person name="Seiboth B."/>
            <person name="vanKuyk P.A."/>
            <person name="Wortman J."/>
            <person name="Dyer P.S."/>
            <person name="Grigoriev I.V."/>
        </authorList>
    </citation>
    <scope>NUCLEOTIDE SEQUENCE [LARGE SCALE GENOMIC DNA]</scope>
    <source>
        <strain evidence="6">CBS 101740 / IMI 381727 / IBT 21946</strain>
    </source>
</reference>
<dbReference type="Pfam" id="PF01476">
    <property type="entry name" value="LysM"/>
    <property type="match status" value="2"/>
</dbReference>
<name>A0A1L9UES2_ASPBC</name>
<proteinExistence type="predicted"/>
<dbReference type="EMBL" id="KV878687">
    <property type="protein sequence ID" value="OJJ70167.1"/>
    <property type="molecule type" value="Genomic_DNA"/>
</dbReference>
<dbReference type="InterPro" id="IPR052210">
    <property type="entry name" value="LysM1-like"/>
</dbReference>
<evidence type="ECO:0000259" key="4">
    <source>
        <dbReference type="Pfam" id="PF01476"/>
    </source>
</evidence>
<dbReference type="AlphaFoldDB" id="A0A1L9UES2"/>
<dbReference type="Gene3D" id="3.10.350.10">
    <property type="entry name" value="LysM domain"/>
    <property type="match status" value="1"/>
</dbReference>
<evidence type="ECO:0000256" key="1">
    <source>
        <dbReference type="ARBA" id="ARBA00022669"/>
    </source>
</evidence>
<dbReference type="STRING" id="767769.A0A1L9UES2"/>
<keyword evidence="6" id="KW-1185">Reference proteome</keyword>